<dbReference type="Gene3D" id="2.30.130.60">
    <property type="match status" value="1"/>
</dbReference>
<evidence type="ECO:0000256" key="1">
    <source>
        <dbReference type="ARBA" id="ARBA00022490"/>
    </source>
</evidence>
<dbReference type="InterPro" id="IPR023267">
    <property type="entry name" value="RCMT"/>
</dbReference>
<proteinExistence type="inferred from homology"/>
<sequence>MQLPTGFIEKYTRLLGEQAPAFFASFDAPVQKGYRVNPLKENNKPATTPDDGSVTYTEFGHYGQVNGHSIDHASGMVYSQEPSAMFVGEVAHPHPGEIVLDLSAAPGGKTTHLASFMRQEGLLVSNEIFKKRAQVLTENVERFGISNAVVTNESPERLAQQLPGFFDRIVVDAPCSGEGMFRKDPAAMQYWDEDYPAKCAALQRTILAEAVKMLKPDAELIYSTCTFAPEEDEQMIAWLLATYPQLELLPIEKPVGMDDGRPEWADGNPELTKTARLFPHHMNGEGHFVAKMRWHDETATEQKLKPVKTNLTKEQIVLWQDFANDNLLVPMVGTLLTFGDQLYCVPSQMADFGHLSIMRPGLHLGTYKKKRFEPSLALGLALQPSQVKKTVVIDDQQWANYVHGDTVSLATAPVDGNGWYEVVINDNGFGFAKVVGATLKNFYPKGLRFLAATTQNSNDE</sequence>
<feature type="binding site" evidence="6">
    <location>
        <position position="127"/>
    </location>
    <ligand>
        <name>S-adenosyl-L-methionine</name>
        <dbReference type="ChEBI" id="CHEBI:59789"/>
    </ligand>
</feature>
<evidence type="ECO:0000256" key="6">
    <source>
        <dbReference type="PROSITE-ProRule" id="PRU01023"/>
    </source>
</evidence>
<evidence type="ECO:0000256" key="4">
    <source>
        <dbReference type="ARBA" id="ARBA00022691"/>
    </source>
</evidence>
<dbReference type="GO" id="GO:0008173">
    <property type="term" value="F:RNA methyltransferase activity"/>
    <property type="evidence" value="ECO:0007669"/>
    <property type="project" value="InterPro"/>
</dbReference>
<feature type="active site" description="Nucleophile" evidence="6">
    <location>
        <position position="225"/>
    </location>
</feature>
<dbReference type="Pfam" id="PF17126">
    <property type="entry name" value="RsmF_methylt_CI"/>
    <property type="match status" value="1"/>
</dbReference>
<dbReference type="CDD" id="cd21147">
    <property type="entry name" value="RsmF_methylt_CTD1"/>
    <property type="match status" value="1"/>
</dbReference>
<dbReference type="Pfam" id="PF01189">
    <property type="entry name" value="Methyltr_RsmB-F"/>
    <property type="match status" value="1"/>
</dbReference>
<evidence type="ECO:0000256" key="2">
    <source>
        <dbReference type="ARBA" id="ARBA00022603"/>
    </source>
</evidence>
<keyword evidence="9" id="KW-1185">Reference proteome</keyword>
<evidence type="ECO:0000256" key="3">
    <source>
        <dbReference type="ARBA" id="ARBA00022679"/>
    </source>
</evidence>
<dbReference type="Gene3D" id="3.40.50.150">
    <property type="entry name" value="Vaccinia Virus protein VP39"/>
    <property type="match status" value="1"/>
</dbReference>
<dbReference type="InterPro" id="IPR027391">
    <property type="entry name" value="Nol1_Nop2_Fmu_2"/>
</dbReference>
<dbReference type="GO" id="GO:0001510">
    <property type="term" value="P:RNA methylation"/>
    <property type="evidence" value="ECO:0007669"/>
    <property type="project" value="InterPro"/>
</dbReference>
<keyword evidence="4 6" id="KW-0949">S-adenosyl-L-methionine</keyword>
<protein>
    <submittedName>
        <fullName evidence="8">RNA methyltransferase</fullName>
    </submittedName>
</protein>
<dbReference type="Pfam" id="PF13636">
    <property type="entry name" value="Methyltranf_PUA"/>
    <property type="match status" value="1"/>
</dbReference>
<feature type="binding site" evidence="6">
    <location>
        <begin position="103"/>
        <end position="109"/>
    </location>
    <ligand>
        <name>S-adenosyl-L-methionine</name>
        <dbReference type="ChEBI" id="CHEBI:59789"/>
    </ligand>
</feature>
<dbReference type="PANTHER" id="PTHR22807:SF30">
    <property type="entry name" value="28S RRNA (CYTOSINE(4447)-C(5))-METHYLTRANSFERASE-RELATED"/>
    <property type="match status" value="1"/>
</dbReference>
<dbReference type="CDD" id="cd02440">
    <property type="entry name" value="AdoMet_MTases"/>
    <property type="match status" value="1"/>
</dbReference>
<keyword evidence="1" id="KW-0963">Cytoplasm</keyword>
<dbReference type="PROSITE" id="PS51686">
    <property type="entry name" value="SAM_MT_RSMB_NOP"/>
    <property type="match status" value="1"/>
</dbReference>
<feature type="domain" description="SAM-dependent MTase RsmB/NOP-type" evidence="7">
    <location>
        <begin position="1"/>
        <end position="295"/>
    </location>
</feature>
<dbReference type="InterPro" id="IPR029063">
    <property type="entry name" value="SAM-dependent_MTases_sf"/>
</dbReference>
<dbReference type="PRINTS" id="PR02008">
    <property type="entry name" value="RCMTFAMILY"/>
</dbReference>
<organism evidence="8 9">
    <name type="scientific">Periweissella cryptocerci</name>
    <dbReference type="NCBI Taxonomy" id="2506420"/>
    <lineage>
        <taxon>Bacteria</taxon>
        <taxon>Bacillati</taxon>
        <taxon>Bacillota</taxon>
        <taxon>Bacilli</taxon>
        <taxon>Lactobacillales</taxon>
        <taxon>Lactobacillaceae</taxon>
        <taxon>Periweissella</taxon>
    </lineage>
</organism>
<dbReference type="KEGG" id="wei:EQG49_01785"/>
<accession>A0A4P6YRM4</accession>
<dbReference type="Gene3D" id="3.30.70.1170">
    <property type="entry name" value="Sun protein, domain 3"/>
    <property type="match status" value="1"/>
</dbReference>
<dbReference type="InterPro" id="IPR031341">
    <property type="entry name" value="Methyltr_RsmF_N"/>
</dbReference>
<keyword evidence="2 6" id="KW-0489">Methyltransferase</keyword>
<evidence type="ECO:0000313" key="9">
    <source>
        <dbReference type="Proteomes" id="UP000292886"/>
    </source>
</evidence>
<reference evidence="9" key="1">
    <citation type="submission" date="2019-03" db="EMBL/GenBank/DDBJ databases">
        <title>Weissella sp. 26KH-42 Genome sequencing.</title>
        <authorList>
            <person name="Heo J."/>
            <person name="Kim S.-J."/>
            <person name="Kim J.-S."/>
            <person name="Hong S.-B."/>
            <person name="Kwon S.-W."/>
        </authorList>
    </citation>
    <scope>NUCLEOTIDE SEQUENCE [LARGE SCALE GENOMIC DNA]</scope>
    <source>
        <strain evidence="9">26KH-42</strain>
    </source>
</reference>
<dbReference type="GO" id="GO:0003723">
    <property type="term" value="F:RNA binding"/>
    <property type="evidence" value="ECO:0007669"/>
    <property type="project" value="UniProtKB-UniRule"/>
</dbReference>
<comment type="similarity">
    <text evidence="6">Belongs to the class I-like SAM-binding methyltransferase superfamily. RsmB/NOP family.</text>
</comment>
<dbReference type="OrthoDB" id="9810297at2"/>
<dbReference type="EMBL" id="CP037940">
    <property type="protein sequence ID" value="QBO35280.1"/>
    <property type="molecule type" value="Genomic_DNA"/>
</dbReference>
<dbReference type="InterPro" id="IPR049560">
    <property type="entry name" value="MeTrfase_RsmB-F_NOP2_cat"/>
</dbReference>
<evidence type="ECO:0000259" key="7">
    <source>
        <dbReference type="PROSITE" id="PS51686"/>
    </source>
</evidence>
<evidence type="ECO:0000313" key="8">
    <source>
        <dbReference type="EMBL" id="QBO35280.1"/>
    </source>
</evidence>
<gene>
    <name evidence="8" type="ORF">EQG49_01785</name>
</gene>
<dbReference type="AlphaFoldDB" id="A0A4P6YRM4"/>
<keyword evidence="3 6" id="KW-0808">Transferase</keyword>
<dbReference type="SUPFAM" id="SSF53335">
    <property type="entry name" value="S-adenosyl-L-methionine-dependent methyltransferases"/>
    <property type="match status" value="1"/>
</dbReference>
<dbReference type="Proteomes" id="UP000292886">
    <property type="component" value="Chromosome"/>
</dbReference>
<dbReference type="InterPro" id="IPR001678">
    <property type="entry name" value="MeTrfase_RsmB-F_NOP2_dom"/>
</dbReference>
<dbReference type="InterPro" id="IPR031340">
    <property type="entry name" value="RsmF_methylt_CI"/>
</dbReference>
<comment type="caution">
    <text evidence="6">Lacks conserved residue(s) required for the propagation of feature annotation.</text>
</comment>
<feature type="binding site" evidence="6">
    <location>
        <position position="172"/>
    </location>
    <ligand>
        <name>S-adenosyl-L-methionine</name>
        <dbReference type="ChEBI" id="CHEBI:59789"/>
    </ligand>
</feature>
<keyword evidence="5 6" id="KW-0694">RNA-binding</keyword>
<dbReference type="Pfam" id="PF17125">
    <property type="entry name" value="Methyltr_RsmF_N"/>
    <property type="match status" value="1"/>
</dbReference>
<name>A0A4P6YRM4_9LACO</name>
<dbReference type="RefSeq" id="WP_133362360.1">
    <property type="nucleotide sequence ID" value="NZ_CP037940.1"/>
</dbReference>
<dbReference type="PANTHER" id="PTHR22807">
    <property type="entry name" value="NOP2 YEAST -RELATED NOL1/NOP2/FMU SUN DOMAIN-CONTAINING"/>
    <property type="match status" value="1"/>
</dbReference>
<evidence type="ECO:0000256" key="5">
    <source>
        <dbReference type="ARBA" id="ARBA00022884"/>
    </source>
</evidence>